<evidence type="ECO:0000313" key="6">
    <source>
        <dbReference type="EMBL" id="XBW08682.1"/>
    </source>
</evidence>
<dbReference type="Pfam" id="PF00440">
    <property type="entry name" value="TetR_N"/>
    <property type="match status" value="1"/>
</dbReference>
<organism evidence="6">
    <name type="scientific">Scrofimicrobium appendicitidis</name>
    <dbReference type="NCBI Taxonomy" id="3079930"/>
    <lineage>
        <taxon>Bacteria</taxon>
        <taxon>Bacillati</taxon>
        <taxon>Actinomycetota</taxon>
        <taxon>Actinomycetes</taxon>
        <taxon>Actinomycetales</taxon>
        <taxon>Actinomycetaceae</taxon>
        <taxon>Scrofimicrobium</taxon>
    </lineage>
</organism>
<dbReference type="InterPro" id="IPR001647">
    <property type="entry name" value="HTH_TetR"/>
</dbReference>
<dbReference type="Gene3D" id="1.10.357.10">
    <property type="entry name" value="Tetracycline Repressor, domain 2"/>
    <property type="match status" value="1"/>
</dbReference>
<dbReference type="InterPro" id="IPR025996">
    <property type="entry name" value="MT1864/Rv1816-like_C"/>
</dbReference>
<dbReference type="PANTHER" id="PTHR30055:SF234">
    <property type="entry name" value="HTH-TYPE TRANSCRIPTIONAL REGULATOR BETI"/>
    <property type="match status" value="1"/>
</dbReference>
<feature type="DNA-binding region" description="H-T-H motif" evidence="4">
    <location>
        <begin position="32"/>
        <end position="51"/>
    </location>
</feature>
<dbReference type="SUPFAM" id="SSF48498">
    <property type="entry name" value="Tetracyclin repressor-like, C-terminal domain"/>
    <property type="match status" value="1"/>
</dbReference>
<evidence type="ECO:0000256" key="3">
    <source>
        <dbReference type="ARBA" id="ARBA00023163"/>
    </source>
</evidence>
<dbReference type="InterPro" id="IPR050109">
    <property type="entry name" value="HTH-type_TetR-like_transc_reg"/>
</dbReference>
<keyword evidence="2 4" id="KW-0238">DNA-binding</keyword>
<dbReference type="InterPro" id="IPR009057">
    <property type="entry name" value="Homeodomain-like_sf"/>
</dbReference>
<keyword evidence="3" id="KW-0804">Transcription</keyword>
<sequence length="198" mass="21083">MSTSEKTYHHGDLRAALLTAAVELLELGEPFSMRAVARRAGVSQTAPYRHFADRAALDNAVAAAGFDDLTSELSAALATMPEGADLEEVLSQLGVAYVMFALNRPAEFRIMFGNECDEADAERVLAAQKLHALLENVLAGEVPPDQVPDASLALWGMAHGLAFLHLDGKLRPSPVDEVQARVRAAVSGVLHLQASAQA</sequence>
<dbReference type="SUPFAM" id="SSF46689">
    <property type="entry name" value="Homeodomain-like"/>
    <property type="match status" value="1"/>
</dbReference>
<evidence type="ECO:0000256" key="4">
    <source>
        <dbReference type="PROSITE-ProRule" id="PRU00335"/>
    </source>
</evidence>
<evidence type="ECO:0000259" key="5">
    <source>
        <dbReference type="PROSITE" id="PS50977"/>
    </source>
</evidence>
<evidence type="ECO:0000256" key="2">
    <source>
        <dbReference type="ARBA" id="ARBA00023125"/>
    </source>
</evidence>
<dbReference type="GO" id="GO:0000976">
    <property type="term" value="F:transcription cis-regulatory region binding"/>
    <property type="evidence" value="ECO:0007669"/>
    <property type="project" value="TreeGrafter"/>
</dbReference>
<protein>
    <submittedName>
        <fullName evidence="6">TetR/AcrR family transcriptional regulator</fullName>
    </submittedName>
</protein>
<keyword evidence="1" id="KW-0805">Transcription regulation</keyword>
<dbReference type="KEGG" id="sapp:SAC06_03750"/>
<reference evidence="6" key="1">
    <citation type="submission" date="2023-11" db="EMBL/GenBank/DDBJ databases">
        <title>Scrofimicrobium hongkongense sp. nov., isolated from a patient with peritonitis.</title>
        <authorList>
            <person name="Lao H.Y."/>
            <person name="Wong A.Y.P."/>
            <person name="Ng T.L."/>
            <person name="Wong R.Y.L."/>
            <person name="Yau M.C.Y."/>
            <person name="Lam J.Y.W."/>
            <person name="Siu G.K.H."/>
        </authorList>
    </citation>
    <scope>NUCLEOTIDE SEQUENCE</scope>
    <source>
        <strain evidence="6">R131</strain>
    </source>
</reference>
<feature type="domain" description="HTH tetR-type" evidence="5">
    <location>
        <begin position="11"/>
        <end position="69"/>
    </location>
</feature>
<dbReference type="PANTHER" id="PTHR30055">
    <property type="entry name" value="HTH-TYPE TRANSCRIPTIONAL REGULATOR RUTR"/>
    <property type="match status" value="1"/>
</dbReference>
<gene>
    <name evidence="6" type="ORF">SAC06_03750</name>
</gene>
<dbReference type="RefSeq" id="WP_350258882.1">
    <property type="nucleotide sequence ID" value="NZ_CP138335.1"/>
</dbReference>
<name>A0AAU7V8A0_9ACTO</name>
<dbReference type="GO" id="GO:0003700">
    <property type="term" value="F:DNA-binding transcription factor activity"/>
    <property type="evidence" value="ECO:0007669"/>
    <property type="project" value="TreeGrafter"/>
</dbReference>
<dbReference type="InterPro" id="IPR036271">
    <property type="entry name" value="Tet_transcr_reg_TetR-rel_C_sf"/>
</dbReference>
<dbReference type="PROSITE" id="PS50977">
    <property type="entry name" value="HTH_TETR_2"/>
    <property type="match status" value="1"/>
</dbReference>
<proteinExistence type="predicted"/>
<evidence type="ECO:0000256" key="1">
    <source>
        <dbReference type="ARBA" id="ARBA00023015"/>
    </source>
</evidence>
<dbReference type="EMBL" id="CP138335">
    <property type="protein sequence ID" value="XBW08682.1"/>
    <property type="molecule type" value="Genomic_DNA"/>
</dbReference>
<accession>A0AAU7V8A0</accession>
<dbReference type="Pfam" id="PF13305">
    <property type="entry name" value="TetR_C_33"/>
    <property type="match status" value="1"/>
</dbReference>
<dbReference type="AlphaFoldDB" id="A0AAU7V8A0"/>